<dbReference type="PANTHER" id="PTHR35526">
    <property type="entry name" value="ANTI-SIGMA-F FACTOR RSBW-RELATED"/>
    <property type="match status" value="1"/>
</dbReference>
<dbReference type="SUPFAM" id="SSF55874">
    <property type="entry name" value="ATPase domain of HSP90 chaperone/DNA topoisomerase II/histidine kinase"/>
    <property type="match status" value="1"/>
</dbReference>
<feature type="domain" description="Histidine kinase/HSP90-like ATPase" evidence="2">
    <location>
        <begin position="18"/>
        <end position="119"/>
    </location>
</feature>
<dbReference type="RefSeq" id="WP_344330873.1">
    <property type="nucleotide sequence ID" value="NZ_BAAAKJ010000087.1"/>
</dbReference>
<dbReference type="Proteomes" id="UP001499863">
    <property type="component" value="Unassembled WGS sequence"/>
</dbReference>
<proteinExistence type="predicted"/>
<evidence type="ECO:0000313" key="3">
    <source>
        <dbReference type="EMBL" id="GAA1389721.1"/>
    </source>
</evidence>
<keyword evidence="3" id="KW-0547">Nucleotide-binding</keyword>
<dbReference type="Gene3D" id="3.30.565.10">
    <property type="entry name" value="Histidine kinase-like ATPase, C-terminal domain"/>
    <property type="match status" value="1"/>
</dbReference>
<keyword evidence="1" id="KW-0418">Kinase</keyword>
<evidence type="ECO:0000259" key="2">
    <source>
        <dbReference type="Pfam" id="PF13581"/>
    </source>
</evidence>
<dbReference type="Pfam" id="PF13581">
    <property type="entry name" value="HATPase_c_2"/>
    <property type="match status" value="1"/>
</dbReference>
<dbReference type="GO" id="GO:0005524">
    <property type="term" value="F:ATP binding"/>
    <property type="evidence" value="ECO:0007669"/>
    <property type="project" value="UniProtKB-KW"/>
</dbReference>
<organism evidence="3 4">
    <name type="scientific">Kitasatospora putterlickiae</name>
    <dbReference type="NCBI Taxonomy" id="221725"/>
    <lineage>
        <taxon>Bacteria</taxon>
        <taxon>Bacillati</taxon>
        <taxon>Actinomycetota</taxon>
        <taxon>Actinomycetes</taxon>
        <taxon>Kitasatosporales</taxon>
        <taxon>Streptomycetaceae</taxon>
        <taxon>Kitasatospora</taxon>
    </lineage>
</organism>
<gene>
    <name evidence="3" type="ORF">GCM10009639_17700</name>
</gene>
<comment type="caution">
    <text evidence="3">The sequence shown here is derived from an EMBL/GenBank/DDBJ whole genome shotgun (WGS) entry which is preliminary data.</text>
</comment>
<sequence>MPFHHASRRPREFAARLASRVESTPLARTVLRAYLAGMPCGERFSDIGELLLGELFANAVQHGDAPPDRLVEIRFSVVADRLRLEVHDAGTGRPALQPPAHPESEHGRGLFLVNELAERWGCCPRAGGVGKFVWALIAPAPGSADLALGRAPKLVTA</sequence>
<keyword evidence="3" id="KW-0067">ATP-binding</keyword>
<evidence type="ECO:0000256" key="1">
    <source>
        <dbReference type="ARBA" id="ARBA00022527"/>
    </source>
</evidence>
<dbReference type="InterPro" id="IPR050267">
    <property type="entry name" value="Anti-sigma-factor_SerPK"/>
</dbReference>
<keyword evidence="1" id="KW-0808">Transferase</keyword>
<protein>
    <submittedName>
        <fullName evidence="3">ATP-binding protein</fullName>
    </submittedName>
</protein>
<keyword evidence="1" id="KW-0723">Serine/threonine-protein kinase</keyword>
<reference evidence="3 4" key="1">
    <citation type="journal article" date="2019" name="Int. J. Syst. Evol. Microbiol.">
        <title>The Global Catalogue of Microorganisms (GCM) 10K type strain sequencing project: providing services to taxonomists for standard genome sequencing and annotation.</title>
        <authorList>
            <consortium name="The Broad Institute Genomics Platform"/>
            <consortium name="The Broad Institute Genome Sequencing Center for Infectious Disease"/>
            <person name="Wu L."/>
            <person name="Ma J."/>
        </authorList>
    </citation>
    <scope>NUCLEOTIDE SEQUENCE [LARGE SCALE GENOMIC DNA]</scope>
    <source>
        <strain evidence="3 4">JCM 12393</strain>
    </source>
</reference>
<dbReference type="CDD" id="cd16936">
    <property type="entry name" value="HATPase_RsbW-like"/>
    <property type="match status" value="1"/>
</dbReference>
<dbReference type="InterPro" id="IPR003594">
    <property type="entry name" value="HATPase_dom"/>
</dbReference>
<keyword evidence="4" id="KW-1185">Reference proteome</keyword>
<dbReference type="EMBL" id="BAAAKJ010000087">
    <property type="protein sequence ID" value="GAA1389721.1"/>
    <property type="molecule type" value="Genomic_DNA"/>
</dbReference>
<dbReference type="InterPro" id="IPR036890">
    <property type="entry name" value="HATPase_C_sf"/>
</dbReference>
<name>A0ABN1XTE1_9ACTN</name>
<dbReference type="PANTHER" id="PTHR35526:SF3">
    <property type="entry name" value="ANTI-SIGMA-F FACTOR RSBW"/>
    <property type="match status" value="1"/>
</dbReference>
<accession>A0ABN1XTE1</accession>
<evidence type="ECO:0000313" key="4">
    <source>
        <dbReference type="Proteomes" id="UP001499863"/>
    </source>
</evidence>